<evidence type="ECO:0000256" key="1">
    <source>
        <dbReference type="ARBA" id="ARBA00093770"/>
    </source>
</evidence>
<sequence>MFQMGKTIISEEIIDKDFVCNLSACKGACCIKGYAGAPLTKDETNILEDIYPKVKPLLRKEGIDAIEKQGTSITTEFGDMETPLVEGEECAYVTFADNDTAQCGIEDAYNKGLVDFKKPISCHLYPIRVKDYTEFSAVNYERWAICDDACTLGKELKVPVYKFVKDALIRKFGEDWYMELETVAKEKFKK</sequence>
<accession>A0ABV8AIC9</accession>
<dbReference type="Pfam" id="PF11307">
    <property type="entry name" value="DUF3109"/>
    <property type="match status" value="1"/>
</dbReference>
<organism evidence="2 3">
    <name type="scientific">Winogradskyella maritima</name>
    <dbReference type="NCBI Taxonomy" id="1517766"/>
    <lineage>
        <taxon>Bacteria</taxon>
        <taxon>Pseudomonadati</taxon>
        <taxon>Bacteroidota</taxon>
        <taxon>Flavobacteriia</taxon>
        <taxon>Flavobacteriales</taxon>
        <taxon>Flavobacteriaceae</taxon>
        <taxon>Winogradskyella</taxon>
    </lineage>
</organism>
<protein>
    <submittedName>
        <fullName evidence="2">DUF3109 family protein</fullName>
    </submittedName>
</protein>
<keyword evidence="3" id="KW-1185">Reference proteome</keyword>
<dbReference type="EMBL" id="JBHSAT010000004">
    <property type="protein sequence ID" value="MFC3876456.1"/>
    <property type="molecule type" value="Genomic_DNA"/>
</dbReference>
<dbReference type="InterPro" id="IPR021458">
    <property type="entry name" value="Rv0495c"/>
</dbReference>
<comment type="similarity">
    <text evidence="1">Belongs to the Rv0495c family.</text>
</comment>
<evidence type="ECO:0000313" key="2">
    <source>
        <dbReference type="EMBL" id="MFC3876456.1"/>
    </source>
</evidence>
<gene>
    <name evidence="2" type="ORF">ACFOSX_04355</name>
</gene>
<evidence type="ECO:0000313" key="3">
    <source>
        <dbReference type="Proteomes" id="UP001595812"/>
    </source>
</evidence>
<name>A0ABV8AIC9_9FLAO</name>
<dbReference type="Proteomes" id="UP001595812">
    <property type="component" value="Unassembled WGS sequence"/>
</dbReference>
<proteinExistence type="inferred from homology"/>
<dbReference type="RefSeq" id="WP_386097380.1">
    <property type="nucleotide sequence ID" value="NZ_JBHSAT010000004.1"/>
</dbReference>
<reference evidence="3" key="1">
    <citation type="journal article" date="2019" name="Int. J. Syst. Evol. Microbiol.">
        <title>The Global Catalogue of Microorganisms (GCM) 10K type strain sequencing project: providing services to taxonomists for standard genome sequencing and annotation.</title>
        <authorList>
            <consortium name="The Broad Institute Genomics Platform"/>
            <consortium name="The Broad Institute Genome Sequencing Center for Infectious Disease"/>
            <person name="Wu L."/>
            <person name="Ma J."/>
        </authorList>
    </citation>
    <scope>NUCLEOTIDE SEQUENCE [LARGE SCALE GENOMIC DNA]</scope>
    <source>
        <strain evidence="3">CECT 8979</strain>
    </source>
</reference>
<comment type="caution">
    <text evidence="2">The sequence shown here is derived from an EMBL/GenBank/DDBJ whole genome shotgun (WGS) entry which is preliminary data.</text>
</comment>